<reference evidence="3" key="2">
    <citation type="submission" date="2020-10" db="UniProtKB">
        <authorList>
            <consortium name="WormBaseParasite"/>
        </authorList>
    </citation>
    <scope>IDENTIFICATION</scope>
</reference>
<reference evidence="2" key="1">
    <citation type="journal article" date="2013" name="Genetics">
        <title>The draft genome and transcriptome of Panagrellus redivivus are shaped by the harsh demands of a free-living lifestyle.</title>
        <authorList>
            <person name="Srinivasan J."/>
            <person name="Dillman A.R."/>
            <person name="Macchietto M.G."/>
            <person name="Heikkinen L."/>
            <person name="Lakso M."/>
            <person name="Fracchia K.M."/>
            <person name="Antoshechkin I."/>
            <person name="Mortazavi A."/>
            <person name="Wong G."/>
            <person name="Sternberg P.W."/>
        </authorList>
    </citation>
    <scope>NUCLEOTIDE SEQUENCE [LARGE SCALE GENOMIC DNA]</scope>
    <source>
        <strain evidence="2">MT8872</strain>
    </source>
</reference>
<dbReference type="Proteomes" id="UP000492821">
    <property type="component" value="Unassembled WGS sequence"/>
</dbReference>
<organism evidence="2 3">
    <name type="scientific">Panagrellus redivivus</name>
    <name type="common">Microworm</name>
    <dbReference type="NCBI Taxonomy" id="6233"/>
    <lineage>
        <taxon>Eukaryota</taxon>
        <taxon>Metazoa</taxon>
        <taxon>Ecdysozoa</taxon>
        <taxon>Nematoda</taxon>
        <taxon>Chromadorea</taxon>
        <taxon>Rhabditida</taxon>
        <taxon>Tylenchina</taxon>
        <taxon>Panagrolaimomorpha</taxon>
        <taxon>Panagrolaimoidea</taxon>
        <taxon>Panagrolaimidae</taxon>
        <taxon>Panagrellus</taxon>
    </lineage>
</organism>
<name>A0A7E4VUD5_PANRE</name>
<feature type="region of interest" description="Disordered" evidence="1">
    <location>
        <begin position="27"/>
        <end position="71"/>
    </location>
</feature>
<dbReference type="WBParaSite" id="Pan_g29.t1">
    <property type="protein sequence ID" value="Pan_g29.t1"/>
    <property type="gene ID" value="Pan_g29"/>
</dbReference>
<feature type="compositionally biased region" description="Pro residues" evidence="1">
    <location>
        <begin position="35"/>
        <end position="49"/>
    </location>
</feature>
<evidence type="ECO:0000313" key="2">
    <source>
        <dbReference type="Proteomes" id="UP000492821"/>
    </source>
</evidence>
<accession>A0A7E4VUD5</accession>
<proteinExistence type="predicted"/>
<keyword evidence="2" id="KW-1185">Reference proteome</keyword>
<dbReference type="AlphaFoldDB" id="A0A7E4VUD5"/>
<feature type="compositionally biased region" description="Polar residues" evidence="1">
    <location>
        <begin position="52"/>
        <end position="69"/>
    </location>
</feature>
<evidence type="ECO:0000256" key="1">
    <source>
        <dbReference type="SAM" id="MobiDB-lite"/>
    </source>
</evidence>
<protein>
    <submittedName>
        <fullName evidence="3">Uncharacterized protein</fullName>
    </submittedName>
</protein>
<evidence type="ECO:0000313" key="3">
    <source>
        <dbReference type="WBParaSite" id="Pan_g29.t1"/>
    </source>
</evidence>
<sequence length="114" mass="12666">MTSRAPRASIPVKADFPHNQRRCFDTTTMLTPNQRPRPPFNRPQHPPPIAFMSNSSAPHPIPSETTPNSVPKDVAATEVPVIPHDSCFAATTSISTPTTFRRSNRCHPKRQQSN</sequence>